<evidence type="ECO:0000313" key="1">
    <source>
        <dbReference type="EMBL" id="SGZ37888.1"/>
    </source>
</evidence>
<dbReference type="PANTHER" id="PTHR23389">
    <property type="entry name" value="CHROMOSOME TRANSMISSION FIDELITY FACTOR 18"/>
    <property type="match status" value="1"/>
</dbReference>
<gene>
    <name evidence="1" type="ORF">HGUI_00088</name>
</gene>
<dbReference type="Proteomes" id="UP000183365">
    <property type="component" value="Unassembled WGS sequence"/>
</dbReference>
<dbReference type="Gene3D" id="3.40.50.300">
    <property type="entry name" value="P-loop containing nucleotide triphosphate hydrolases"/>
    <property type="match status" value="1"/>
</dbReference>
<evidence type="ECO:0000313" key="2">
    <source>
        <dbReference type="Proteomes" id="UP000183365"/>
    </source>
</evidence>
<dbReference type="GO" id="GO:0003677">
    <property type="term" value="F:DNA binding"/>
    <property type="evidence" value="ECO:0007669"/>
    <property type="project" value="TreeGrafter"/>
</dbReference>
<dbReference type="SUPFAM" id="SSF52540">
    <property type="entry name" value="P-loop containing nucleoside triphosphate hydrolases"/>
    <property type="match status" value="1"/>
</dbReference>
<dbReference type="EMBL" id="FQNF01000001">
    <property type="protein sequence ID" value="SGZ37888.1"/>
    <property type="molecule type" value="Genomic_DNA"/>
</dbReference>
<dbReference type="OrthoDB" id="2195431at2759"/>
<organism evidence="1 2">
    <name type="scientific">Hanseniaspora guilliermondii</name>
    <dbReference type="NCBI Taxonomy" id="56406"/>
    <lineage>
        <taxon>Eukaryota</taxon>
        <taxon>Fungi</taxon>
        <taxon>Dikarya</taxon>
        <taxon>Ascomycota</taxon>
        <taxon>Saccharomycotina</taxon>
        <taxon>Saccharomycetes</taxon>
        <taxon>Saccharomycodales</taxon>
        <taxon>Saccharomycodaceae</taxon>
        <taxon>Hanseniaspora</taxon>
    </lineage>
</organism>
<proteinExistence type="predicted"/>
<dbReference type="AlphaFoldDB" id="A0A1L0AUW4"/>
<sequence>MGLFDIDEEFNNVSQATKDFSEKAHSTNVNLTENVSENKTVKYLNKKGKIKELKKRSIYQEKTLYESTLLSNENFEDNKFTKHYFNKSIYNESNESKGKYGLNIKSLLEEVEKERCLASSFEQTDDFQDQTEIKDMDLWVEKYKPKNVMEIIGHEEQKLQILKWFRSWSLSTNNIPNKCSEENINDPYRRPEKKMILIEGKIGIGKNTLADTLSKVCGYDLIEVDNSDNTKQQLKEKISNILFSKNTVMGKNIVNCLLVDDSSNDSADLFSILLEFLRKDERETNNCINHSLNSGMTKNEQKLFSKSKQTLLRKPIICLTENINSKRLSHVKPFCEVIRLKQPALRKIVDFLQDIITEELHLKPSKNQKEILSRLVESCNGDLRNSLNNLQFDILESELINNIEVENIITTEAQTGIHGKDKSKSWYSLLVELFEPHNAQKDLSSVISNFTKLLDPFQNSFLSMINLSFDNYPVLIPNLETSSVSKYSKIFDILSESLFFWDVLNSFDATTGRLPQYGVVPLLNFAVYNYKIHEGSSMSYKSLNQNILKYNVWNTKSVSVQQNINEVVDMFRNTHNFVYDDNQKYFSYNDFNQNSQQLVQEYLPSLASLLSIDIMGSLKSIEKREEILLDIYHLFKAKGLRLVRSKSKSDKRSNTDDIYLSTDITEMNNFSNFEIISCNHKNIKQGDKIYSIPSKNNQLTALKNDEAFVNLVGNTIIKNQSVTTFKNLKFLLKKFEDFTHQTTKVSSLKRKTEDTPLPSNKKVKYVYANRPTDILTFAKRNKSNEIESSQITSNNAEGRVWIKYKEGFSNAVKKQLTWDSFF</sequence>
<name>A0A1L0AUW4_9ASCO</name>
<keyword evidence="2" id="KW-1185">Reference proteome</keyword>
<dbReference type="InterPro" id="IPR027417">
    <property type="entry name" value="P-loop_NTPase"/>
</dbReference>
<evidence type="ECO:0008006" key="3">
    <source>
        <dbReference type="Google" id="ProtNLM"/>
    </source>
</evidence>
<accession>A0A1L0AUW4</accession>
<dbReference type="GO" id="GO:0005634">
    <property type="term" value="C:nucleus"/>
    <property type="evidence" value="ECO:0007669"/>
    <property type="project" value="TreeGrafter"/>
</dbReference>
<reference evidence="2" key="1">
    <citation type="submission" date="2016-11" db="EMBL/GenBank/DDBJ databases">
        <authorList>
            <person name="Guldener U."/>
        </authorList>
    </citation>
    <scope>NUCLEOTIDE SEQUENCE [LARGE SCALE GENOMIC DNA]</scope>
</reference>
<protein>
    <recommendedName>
        <fullName evidence="3">ATPase AAA-type core domain-containing protein</fullName>
    </recommendedName>
</protein>
<dbReference type="VEuPathDB" id="FungiDB:HGUI_00088"/>
<dbReference type="PANTHER" id="PTHR23389:SF3">
    <property type="entry name" value="CHROMOSOME TRANSMISSION FIDELITY PROTEIN 18 HOMOLOG"/>
    <property type="match status" value="1"/>
</dbReference>